<accession>A0A285PH84</accession>
<keyword evidence="1 2" id="KW-0732">Signal</keyword>
<dbReference type="EMBL" id="OBEL01000006">
    <property type="protein sequence ID" value="SNZ21092.1"/>
    <property type="molecule type" value="Genomic_DNA"/>
</dbReference>
<dbReference type="Proteomes" id="UP000219439">
    <property type="component" value="Unassembled WGS sequence"/>
</dbReference>
<dbReference type="SUPFAM" id="SSF56925">
    <property type="entry name" value="OMPA-like"/>
    <property type="match status" value="1"/>
</dbReference>
<evidence type="ECO:0000313" key="4">
    <source>
        <dbReference type="EMBL" id="SNZ21092.1"/>
    </source>
</evidence>
<dbReference type="RefSeq" id="WP_097155449.1">
    <property type="nucleotide sequence ID" value="NZ_OBEL01000006.1"/>
</dbReference>
<feature type="domain" description="Outer membrane protein beta-barrel" evidence="3">
    <location>
        <begin position="45"/>
        <end position="248"/>
    </location>
</feature>
<dbReference type="InterPro" id="IPR027385">
    <property type="entry name" value="Beta-barrel_OMP"/>
</dbReference>
<gene>
    <name evidence="4" type="ORF">SAMN06265368_4208</name>
</gene>
<dbReference type="Pfam" id="PF13505">
    <property type="entry name" value="OMP_b-brl"/>
    <property type="match status" value="1"/>
</dbReference>
<keyword evidence="5" id="KW-1185">Reference proteome</keyword>
<proteinExistence type="predicted"/>
<dbReference type="AlphaFoldDB" id="A0A285PH84"/>
<reference evidence="4 5" key="1">
    <citation type="submission" date="2017-09" db="EMBL/GenBank/DDBJ databases">
        <authorList>
            <person name="Ehlers B."/>
            <person name="Leendertz F.H."/>
        </authorList>
    </citation>
    <scope>NUCLEOTIDE SEQUENCE [LARGE SCALE GENOMIC DNA]</scope>
    <source>
        <strain evidence="4 5">DSM 18289</strain>
    </source>
</reference>
<protein>
    <submittedName>
        <fullName evidence="4">Opacity protein</fullName>
    </submittedName>
</protein>
<feature type="signal peptide" evidence="2">
    <location>
        <begin position="1"/>
        <end position="24"/>
    </location>
</feature>
<dbReference type="Gene3D" id="2.40.160.20">
    <property type="match status" value="1"/>
</dbReference>
<dbReference type="InterPro" id="IPR011250">
    <property type="entry name" value="OMP/PagP_B-barrel"/>
</dbReference>
<dbReference type="OrthoDB" id="5643626at2"/>
<evidence type="ECO:0000313" key="5">
    <source>
        <dbReference type="Proteomes" id="UP000219439"/>
    </source>
</evidence>
<evidence type="ECO:0000259" key="3">
    <source>
        <dbReference type="Pfam" id="PF13505"/>
    </source>
</evidence>
<sequence>MSSLKRNLFLSVFGAAMSAGVAMAADLPTPPVIEYEPETLVEIGSSWYLRGDIGYAAYSNPDASWQDPTNGHRAFIKEEIDNGWLIGGGFGYYFNEHLRADVTVDYRHEAKFKGMVGGCGGCSGGYSNESAKFSAWTLMLNGYYDFGTWNSVTPYVGAGIGLTHLTLGGYATSNGVPFSDGDNTNFAWNLMAGAVVDIEEGWKFDANYRFLSMGEAKTGTTFTNGTNAQNPVKIEDIYAHEFRVGLRYDLD</sequence>
<evidence type="ECO:0000256" key="2">
    <source>
        <dbReference type="SAM" id="SignalP"/>
    </source>
</evidence>
<organism evidence="4 5">
    <name type="scientific">Cohaesibacter gelatinilyticus</name>
    <dbReference type="NCBI Taxonomy" id="372072"/>
    <lineage>
        <taxon>Bacteria</taxon>
        <taxon>Pseudomonadati</taxon>
        <taxon>Pseudomonadota</taxon>
        <taxon>Alphaproteobacteria</taxon>
        <taxon>Hyphomicrobiales</taxon>
        <taxon>Cohaesibacteraceae</taxon>
    </lineage>
</organism>
<name>A0A285PH84_9HYPH</name>
<feature type="chain" id="PRO_5012809310" evidence="2">
    <location>
        <begin position="25"/>
        <end position="251"/>
    </location>
</feature>
<evidence type="ECO:0000256" key="1">
    <source>
        <dbReference type="ARBA" id="ARBA00022729"/>
    </source>
</evidence>